<dbReference type="AlphaFoldDB" id="A0A317F6J7"/>
<sequence length="127" mass="14759">MNLLLDTHIVIWFITSDKNLSKTIKTQIEDPENKCFISIASYWELSIKYSLGRIDLNAALEKIFDIIEESGFEILPITLTHILKLQQLEHIHNDPFDRIIIAQATVEKLTLVSKDAYFPSYQIRLIQ</sequence>
<evidence type="ECO:0000313" key="2">
    <source>
        <dbReference type="EMBL" id="PWS33667.1"/>
    </source>
</evidence>
<keyword evidence="3" id="KW-1185">Reference proteome</keyword>
<dbReference type="CDD" id="cd09872">
    <property type="entry name" value="PIN_Sll0205-like"/>
    <property type="match status" value="1"/>
</dbReference>
<protein>
    <submittedName>
        <fullName evidence="2">PIN domain nuclease</fullName>
    </submittedName>
</protein>
<dbReference type="SUPFAM" id="SSF88723">
    <property type="entry name" value="PIN domain-like"/>
    <property type="match status" value="1"/>
</dbReference>
<reference evidence="3" key="1">
    <citation type="submission" date="2018-05" db="EMBL/GenBank/DDBJ databases">
        <title>Pedobacter paludis sp. nov., isolated from wetland soil.</title>
        <authorList>
            <person name="Zhang Y."/>
        </authorList>
    </citation>
    <scope>NUCLEOTIDE SEQUENCE [LARGE SCALE GENOMIC DNA]</scope>
    <source>
        <strain evidence="3">R-8</strain>
    </source>
</reference>
<evidence type="ECO:0000259" key="1">
    <source>
        <dbReference type="Pfam" id="PF01850"/>
    </source>
</evidence>
<proteinExistence type="predicted"/>
<name>A0A317F6J7_9SPHI</name>
<gene>
    <name evidence="2" type="ORF">DF947_03385</name>
</gene>
<dbReference type="InterPro" id="IPR041705">
    <property type="entry name" value="PIN_Sll0205"/>
</dbReference>
<accession>A0A317F6J7</accession>
<feature type="domain" description="PIN" evidence="1">
    <location>
        <begin position="4"/>
        <end position="120"/>
    </location>
</feature>
<dbReference type="Proteomes" id="UP000245391">
    <property type="component" value="Unassembled WGS sequence"/>
</dbReference>
<dbReference type="PANTHER" id="PTHR36173">
    <property type="entry name" value="RIBONUCLEASE VAPC16-RELATED"/>
    <property type="match status" value="1"/>
</dbReference>
<dbReference type="PANTHER" id="PTHR36173:SF2">
    <property type="entry name" value="RIBONUCLEASE VAPC16"/>
    <property type="match status" value="1"/>
</dbReference>
<comment type="caution">
    <text evidence="2">The sequence shown here is derived from an EMBL/GenBank/DDBJ whole genome shotgun (WGS) entry which is preliminary data.</text>
</comment>
<dbReference type="InterPro" id="IPR002716">
    <property type="entry name" value="PIN_dom"/>
</dbReference>
<organism evidence="2 3">
    <name type="scientific">Pedobacter paludis</name>
    <dbReference type="NCBI Taxonomy" id="2203212"/>
    <lineage>
        <taxon>Bacteria</taxon>
        <taxon>Pseudomonadati</taxon>
        <taxon>Bacteroidota</taxon>
        <taxon>Sphingobacteriia</taxon>
        <taxon>Sphingobacteriales</taxon>
        <taxon>Sphingobacteriaceae</taxon>
        <taxon>Pedobacter</taxon>
    </lineage>
</organism>
<dbReference type="OrthoDB" id="9798990at2"/>
<dbReference type="InterPro" id="IPR052919">
    <property type="entry name" value="TA_system_RNase"/>
</dbReference>
<dbReference type="Gene3D" id="3.40.50.1010">
    <property type="entry name" value="5'-nuclease"/>
    <property type="match status" value="1"/>
</dbReference>
<dbReference type="InterPro" id="IPR029060">
    <property type="entry name" value="PIN-like_dom_sf"/>
</dbReference>
<dbReference type="RefSeq" id="WP_109928249.1">
    <property type="nucleotide sequence ID" value="NZ_QGNY01000001.1"/>
</dbReference>
<dbReference type="EMBL" id="QGNY01000001">
    <property type="protein sequence ID" value="PWS33667.1"/>
    <property type="molecule type" value="Genomic_DNA"/>
</dbReference>
<evidence type="ECO:0000313" key="3">
    <source>
        <dbReference type="Proteomes" id="UP000245391"/>
    </source>
</evidence>
<dbReference type="Pfam" id="PF01850">
    <property type="entry name" value="PIN"/>
    <property type="match status" value="1"/>
</dbReference>